<feature type="transmembrane region" description="Helical" evidence="1">
    <location>
        <begin position="37"/>
        <end position="55"/>
    </location>
</feature>
<evidence type="ECO:0000313" key="2">
    <source>
        <dbReference type="EMBL" id="PIS14336.1"/>
    </source>
</evidence>
<protein>
    <recommendedName>
        <fullName evidence="4">Phage holin family protein</fullName>
    </recommendedName>
</protein>
<dbReference type="EMBL" id="PEZI01000068">
    <property type="protein sequence ID" value="PIS14336.1"/>
    <property type="molecule type" value="Genomic_DNA"/>
</dbReference>
<dbReference type="Pfam" id="PF04020">
    <property type="entry name" value="Phage_holin_4_2"/>
    <property type="match status" value="1"/>
</dbReference>
<keyword evidence="1" id="KW-1133">Transmembrane helix</keyword>
<sequence>MRFIGSFIIHVFSNVVAFLAATYFVAGFVFSGNFVDLFIAALVLTLINAVIRPILKLFLGPFIVLTFGLFVLVINAVMLYLLDIWSTPLTIEGYIALFWATLIVTVVNLVINLAGKWFYKK</sequence>
<evidence type="ECO:0008006" key="4">
    <source>
        <dbReference type="Google" id="ProtNLM"/>
    </source>
</evidence>
<proteinExistence type="predicted"/>
<feature type="transmembrane region" description="Helical" evidence="1">
    <location>
        <begin position="62"/>
        <end position="82"/>
    </location>
</feature>
<dbReference type="InterPro" id="IPR007165">
    <property type="entry name" value="Phage_holin_4_2"/>
</dbReference>
<dbReference type="AlphaFoldDB" id="A0A2H0WNW1"/>
<dbReference type="PANTHER" id="PTHR37309:SF1">
    <property type="entry name" value="SLR0284 PROTEIN"/>
    <property type="match status" value="1"/>
</dbReference>
<evidence type="ECO:0000256" key="1">
    <source>
        <dbReference type="SAM" id="Phobius"/>
    </source>
</evidence>
<feature type="transmembrane region" description="Helical" evidence="1">
    <location>
        <begin position="7"/>
        <end position="31"/>
    </location>
</feature>
<keyword evidence="1" id="KW-0812">Transmembrane</keyword>
<comment type="caution">
    <text evidence="2">The sequence shown here is derived from an EMBL/GenBank/DDBJ whole genome shotgun (WGS) entry which is preliminary data.</text>
</comment>
<accession>A0A2H0WNW1</accession>
<reference evidence="3" key="1">
    <citation type="submission" date="2017-09" db="EMBL/GenBank/DDBJ databases">
        <title>Depth-based differentiation of microbial function through sediment-hosted aquifers and enrichment of novel symbionts in the deep terrestrial subsurface.</title>
        <authorList>
            <person name="Probst A.J."/>
            <person name="Ladd B."/>
            <person name="Jarett J.K."/>
            <person name="Geller-Mcgrath D.E."/>
            <person name="Sieber C.M.K."/>
            <person name="Emerson J.B."/>
            <person name="Anantharaman K."/>
            <person name="Thomas B.C."/>
            <person name="Malmstrom R."/>
            <person name="Stieglmeier M."/>
            <person name="Klingl A."/>
            <person name="Woyke T."/>
            <person name="Ryan C.M."/>
            <person name="Banfield J.F."/>
        </authorList>
    </citation>
    <scope>NUCLEOTIDE SEQUENCE [LARGE SCALE GENOMIC DNA]</scope>
</reference>
<keyword evidence="1" id="KW-0472">Membrane</keyword>
<feature type="transmembrane region" description="Helical" evidence="1">
    <location>
        <begin position="94"/>
        <end position="115"/>
    </location>
</feature>
<dbReference type="PANTHER" id="PTHR37309">
    <property type="entry name" value="SLR0284 PROTEIN"/>
    <property type="match status" value="1"/>
</dbReference>
<organism evidence="2 3">
    <name type="scientific">Candidatus Shapirobacteria bacterium CG09_land_8_20_14_0_10_39_12</name>
    <dbReference type="NCBI Taxonomy" id="1974885"/>
    <lineage>
        <taxon>Bacteria</taxon>
        <taxon>Candidatus Shapironibacteriota</taxon>
    </lineage>
</organism>
<evidence type="ECO:0000313" key="3">
    <source>
        <dbReference type="Proteomes" id="UP000230775"/>
    </source>
</evidence>
<gene>
    <name evidence="2" type="ORF">COT64_03145</name>
</gene>
<name>A0A2H0WNW1_9BACT</name>
<dbReference type="Proteomes" id="UP000230775">
    <property type="component" value="Unassembled WGS sequence"/>
</dbReference>